<name>A0A8R1IC74_CAEJA</name>
<feature type="compositionally biased region" description="Acidic residues" evidence="1">
    <location>
        <begin position="1"/>
        <end position="20"/>
    </location>
</feature>
<protein>
    <submittedName>
        <fullName evidence="2">Uncharacterized protein</fullName>
    </submittedName>
</protein>
<evidence type="ECO:0000313" key="2">
    <source>
        <dbReference type="EnsemblMetazoa" id="CJA22296.1"/>
    </source>
</evidence>
<dbReference type="AlphaFoldDB" id="A0A8R1IC74"/>
<accession>A0A8R1IC74</accession>
<feature type="compositionally biased region" description="Low complexity" evidence="1">
    <location>
        <begin position="816"/>
        <end position="826"/>
    </location>
</feature>
<organism evidence="2 3">
    <name type="scientific">Caenorhabditis japonica</name>
    <dbReference type="NCBI Taxonomy" id="281687"/>
    <lineage>
        <taxon>Eukaryota</taxon>
        <taxon>Metazoa</taxon>
        <taxon>Ecdysozoa</taxon>
        <taxon>Nematoda</taxon>
        <taxon>Chromadorea</taxon>
        <taxon>Rhabditida</taxon>
        <taxon>Rhabditina</taxon>
        <taxon>Rhabditomorpha</taxon>
        <taxon>Rhabditoidea</taxon>
        <taxon>Rhabditidae</taxon>
        <taxon>Peloderinae</taxon>
        <taxon>Caenorhabditis</taxon>
    </lineage>
</organism>
<reference evidence="3" key="1">
    <citation type="submission" date="2010-08" db="EMBL/GenBank/DDBJ databases">
        <authorList>
            <consortium name="Caenorhabditis japonica Sequencing Consortium"/>
            <person name="Wilson R.K."/>
        </authorList>
    </citation>
    <scope>NUCLEOTIDE SEQUENCE [LARGE SCALE GENOMIC DNA]</scope>
    <source>
        <strain evidence="3">DF5081</strain>
    </source>
</reference>
<feature type="region of interest" description="Disordered" evidence="1">
    <location>
        <begin position="1"/>
        <end position="56"/>
    </location>
</feature>
<evidence type="ECO:0000313" key="3">
    <source>
        <dbReference type="Proteomes" id="UP000005237"/>
    </source>
</evidence>
<sequence length="1022" mass="115998">MSDESYADLDLDSSYNEEEQPVQNHVIGPAPTSSEDDEMDTRSVDSYMSGESDYDLENATPYIEPSVEELAKLDENLEPELPEHLIAAENYSDDIYASNSNEYVETVIKYFLPAAICSTPLLLRNGFSPDEVDKCLTDEGQISLEATAYILLGARIVENLPNKSKTEFCHALVKAGWLTEKQGKFFPVLPESEKEFILELIDGAENTKYYEERKKKEAEQYPSEEAEIRAHITFNFICELLSAVQRELQQNKIKYQTLSTEFEKLVSGQKNANLFSKYKHLLDLESDAKWDSEWFKKYTNRSSLKKFVTMPKFAAIVADQTSEFRFRTDNVHLFTNEDLDEVRQRWRRPAARADRRWQSGSQNAKSRENVPDPDYRPAAVSGGISALDEDDDGSLRPTTSSNHRNRHHSPTATIRDSSRTRPTTSSHPARSRSPSITTKTTRTRRDSSENPPPEPLNMEPAANPFGGPLPPPARAEHRPAHQPPPPNFPRTADYAGYSSTEDDITSDGSYTDEKSEEKERRRDDRQKKLAKKQKKLMERQNAPPKPPPDNSRNRFRVSSFAPVPESPTPPPPAAPAAPPPLQETRNDPDPPPSLSGQIPLTISESRFDEEDQARGSIPFRPMPTSRPVEDERAAPVPPVPAPQPRTRVVHPDIARRQRDQNESVSRPMEPGVPGGFRGARKVEPAQAPPPPPPQTAPPPQPPRQPHQQPPPPLHNYQQFSDNRRGSQDYGGMNGRPESPPPIPEQQHHYQAPEPQYPHYQQQPNPYHERNNQPNRQFAPQPNNQPYSMGEPEQPREYNMPNYYNPNYQPPPPPPQHQQQPVYGQNYHDPPRESRSSHFNNFQQPPVQSAPPPPHTSRNSHHQPFDHYFPSGNGNAHYNSNNGYNLPFANRQQQYHDQPPPPHNNDRWNPYATARRPPPATTGRGVSLLSSHPRDSTQLSAEEDRRIQRGRMSVMRYMEDCERSRSQVTGYDLRSAQHNGEVHIGGNENIIAFIRRYMSAIVGIGFGRDANGQEIDIFYVIQD</sequence>
<feature type="compositionally biased region" description="Basic and acidic residues" evidence="1">
    <location>
        <begin position="511"/>
        <end position="527"/>
    </location>
</feature>
<feature type="compositionally biased region" description="Basic and acidic residues" evidence="1">
    <location>
        <begin position="649"/>
        <end position="661"/>
    </location>
</feature>
<evidence type="ECO:0000256" key="1">
    <source>
        <dbReference type="SAM" id="MobiDB-lite"/>
    </source>
</evidence>
<feature type="compositionally biased region" description="Polar residues" evidence="1">
    <location>
        <begin position="871"/>
        <end position="883"/>
    </location>
</feature>
<proteinExistence type="predicted"/>
<reference evidence="2" key="2">
    <citation type="submission" date="2022-06" db="UniProtKB">
        <authorList>
            <consortium name="EnsemblMetazoa"/>
        </authorList>
    </citation>
    <scope>IDENTIFICATION</scope>
    <source>
        <strain evidence="2">DF5081</strain>
    </source>
</reference>
<feature type="compositionally biased region" description="Low complexity" evidence="1">
    <location>
        <begin position="420"/>
        <end position="440"/>
    </location>
</feature>
<dbReference type="Proteomes" id="UP000005237">
    <property type="component" value="Unassembled WGS sequence"/>
</dbReference>
<feature type="compositionally biased region" description="Low complexity" evidence="1">
    <location>
        <begin position="797"/>
        <end position="806"/>
    </location>
</feature>
<dbReference type="EnsemblMetazoa" id="CJA22296.1">
    <property type="protein sequence ID" value="CJA22296.1"/>
    <property type="gene ID" value="WBGene00177868"/>
</dbReference>
<feature type="compositionally biased region" description="Low complexity" evidence="1">
    <location>
        <begin position="748"/>
        <end position="765"/>
    </location>
</feature>
<feature type="compositionally biased region" description="Pro residues" evidence="1">
    <location>
        <begin position="564"/>
        <end position="581"/>
    </location>
</feature>
<keyword evidence="3" id="KW-1185">Reference proteome</keyword>
<feature type="compositionally biased region" description="Pro residues" evidence="1">
    <location>
        <begin position="686"/>
        <end position="713"/>
    </location>
</feature>
<feature type="compositionally biased region" description="Polar residues" evidence="1">
    <location>
        <begin position="771"/>
        <end position="786"/>
    </location>
</feature>
<feature type="compositionally biased region" description="Basic and acidic residues" evidence="1">
    <location>
        <begin position="365"/>
        <end position="375"/>
    </location>
</feature>
<feature type="region of interest" description="Disordered" evidence="1">
    <location>
        <begin position="348"/>
        <end position="942"/>
    </location>
</feature>
<feature type="compositionally biased region" description="Polar residues" evidence="1">
    <location>
        <begin position="594"/>
        <end position="604"/>
    </location>
</feature>